<dbReference type="AlphaFoldDB" id="A0A7W4Z4Z0"/>
<dbReference type="RefSeq" id="WP_183409622.1">
    <property type="nucleotide sequence ID" value="NZ_JACHWY010000001.1"/>
</dbReference>
<dbReference type="EMBL" id="JACHWY010000001">
    <property type="protein sequence ID" value="MBB3046969.1"/>
    <property type="molecule type" value="Genomic_DNA"/>
</dbReference>
<dbReference type="Pfam" id="PF10995">
    <property type="entry name" value="CBP_BcsE"/>
    <property type="match status" value="1"/>
</dbReference>
<reference evidence="2 3" key="1">
    <citation type="submission" date="2020-08" db="EMBL/GenBank/DDBJ databases">
        <title>Genomic Encyclopedia of Type Strains, Phase III (KMG-III): the genomes of soil and plant-associated and newly described type strains.</title>
        <authorList>
            <person name="Whitman W."/>
        </authorList>
    </citation>
    <scope>NUCLEOTIDE SEQUENCE [LARGE SCALE GENOMIC DNA]</scope>
    <source>
        <strain evidence="2 3">CECT 8654</strain>
    </source>
</reference>
<gene>
    <name evidence="2" type="ORF">FHR99_001205</name>
</gene>
<accession>A0A7W4Z4Z0</accession>
<evidence type="ECO:0000313" key="3">
    <source>
        <dbReference type="Proteomes" id="UP000537130"/>
    </source>
</evidence>
<dbReference type="InterPro" id="IPR017745">
    <property type="entry name" value="BcsE"/>
</dbReference>
<dbReference type="GO" id="GO:0035438">
    <property type="term" value="F:cyclic-di-GMP binding"/>
    <property type="evidence" value="ECO:0007669"/>
    <property type="project" value="InterPro"/>
</dbReference>
<name>A0A7W4Z4Z0_9GAMM</name>
<evidence type="ECO:0000256" key="1">
    <source>
        <dbReference type="NCBIfam" id="TIGR03369"/>
    </source>
</evidence>
<dbReference type="NCBIfam" id="TIGR03369">
    <property type="entry name" value="cellulose_bcsE"/>
    <property type="match status" value="1"/>
</dbReference>
<sequence length="534" mass="59738">MAESNTLPVSLRSLHAGELYFCFTPALTDTATALIDLDQVCKRIAVVTQVSRDTYFGATSQAQHPALTNVFSRATSAWFARSDVGGSDHNFYELLRDVRRAHIEKKSLLVVVLEEAAFKSGKDERMKVEFERWREYARERSLSVLFLVSGEYSSVKPVLMRLNTCIAGLASLQTLGSACWNLQVYYWHTQSDVLADAVYELTQTGETQFELTEQRASTSSSITPDHEGESADHDAIYIAADAIDQEFGETDKNQFTLIADSNRELVDRLPDVESATVVFACTAAFQARDLASFCYTLRRKYGRNLKLIVRETTRCLRYTDEQLLLKAGANLILPHSVDYASFMMFVDSLRGQWFGRSLPPSLDDLLDSWTISGLSGFFEPETFVGHARHIFAISRQHDTESTLVALTPYSNISAEDCLSLCRIRREGDLITMGDGRLFILFRACRPADVGVALKKCFVLPVDDIFDSRQLFNSPSMVDDALGKIVHMTCDLDSDSGNALMQQEQSQKVVNAASSVYREDGLRLATRQSLKLVKS</sequence>
<keyword evidence="3" id="KW-1185">Reference proteome</keyword>
<comment type="caution">
    <text evidence="2">The sequence shown here is derived from an EMBL/GenBank/DDBJ whole genome shotgun (WGS) entry which is preliminary data.</text>
</comment>
<dbReference type="Proteomes" id="UP000537130">
    <property type="component" value="Unassembled WGS sequence"/>
</dbReference>
<protein>
    <recommendedName>
        <fullName evidence="1">Cellulose biosynthesis protein BcsE</fullName>
    </recommendedName>
</protein>
<organism evidence="2 3">
    <name type="scientific">Litorivivens lipolytica</name>
    <dbReference type="NCBI Taxonomy" id="1524264"/>
    <lineage>
        <taxon>Bacteria</taxon>
        <taxon>Pseudomonadati</taxon>
        <taxon>Pseudomonadota</taxon>
        <taxon>Gammaproteobacteria</taxon>
        <taxon>Litorivivens</taxon>
    </lineage>
</organism>
<proteinExistence type="predicted"/>
<evidence type="ECO:0000313" key="2">
    <source>
        <dbReference type="EMBL" id="MBB3046969.1"/>
    </source>
</evidence>